<dbReference type="KEGG" id="cbq:AL705_07055"/>
<feature type="chain" id="PRO_5005798792" evidence="2">
    <location>
        <begin position="36"/>
        <end position="829"/>
    </location>
</feature>
<feature type="compositionally biased region" description="Basic and acidic residues" evidence="1">
    <location>
        <begin position="778"/>
        <end position="789"/>
    </location>
</feature>
<feature type="signal peptide" evidence="2">
    <location>
        <begin position="1"/>
        <end position="35"/>
    </location>
</feature>
<reference evidence="3 4" key="1">
    <citation type="journal article" date="2015" name="Genome Announc.">
        <title>Complete Genome Sequences for Two Strains of a Novel Fastidious, Partially Acid-Fast, Gram-Positive Corynebacterineae Bacterium, Derived from Human Clinical Samples.</title>
        <authorList>
            <person name="Nicholson A.C."/>
            <person name="Bell M."/>
            <person name="Humrighouse B.W."/>
            <person name="McQuiston J.R."/>
        </authorList>
    </citation>
    <scope>NUCLEOTIDE SEQUENCE [LARGE SCALE GENOMIC DNA]</scope>
    <source>
        <strain evidence="3 4">X1698</strain>
    </source>
</reference>
<sequence>MSSRVRNRLRALATSATSLLVASSMVCALAPAVSAAPTSSETSTATSTSTKGFLGGLFGGKSDEATSTKAPASTVTSINHLRDLFDAPKASITTTQPEDPNAEAEGREAIRNKDGEIVYTGKHTSQSAAEAQGLYCETSDDLTFGGVAHLVEDQLRRLIKDKAAMKVFDQQVRMLETAMNYVQLPTLIVSNPATQLTGPAREFDDHGVNYLVGALLKARDGGWRSTVSVQDITINEAVETVLWWFYWVQIYGQWHNETFPSIIRATILGINLGGLTDPVERTLALGPSIVLGLGNFIQKQLQKNCLSKTNSRSNPGNYQYHDLPAWLPKDITDGVHQLEAPLDNVEVADEDCPPISEMNFRRIGKRTTLIMRKDVKPQYRELFDQVAQFVLLRMEEIKVNKALIPLKAWEIGGLIGLINNPVLTYVGGTALGAVDGRAYQWVPMGEITVDNAADIAIVSNAVAKIIAQIMWAITKAIMQAVINGANKGIDKAIRKAIAEAVLGPEIVATKGVCRALAGILIGGSLAGSGVAPGVIPAELAGQAALGLFCGTVGLVENAATDDPATFTVTPALSIRLFPLPAISFGILIPWFGSIPVGPPGIDPTNPGLPGLPEPTLGAPVLGDVPIFGRLFKKSKFIQLLTILGLDWDLIINPIPTMFFAGDVLLPMGQKVTQSVCLAEDKGHRQAKWQRGTAQMEEDAALAEKKGLYEAPKGPNIILFNKWVLPFANPFFKPDYANLNTDVPEREPMIQRHDPNRVPDQLDPDDVEYKDEVNPSPDPDYKITYNRDFDQLDPTTSITKDDPYAPATSSESSSTTTKEPKVTSTTTKRN</sequence>
<gene>
    <name evidence="3" type="ORF">AL705_07055</name>
</gene>
<evidence type="ECO:0000313" key="4">
    <source>
        <dbReference type="Proteomes" id="UP000068137"/>
    </source>
</evidence>
<name>A0A0M4N0C8_9ACTN</name>
<evidence type="ECO:0000256" key="1">
    <source>
        <dbReference type="SAM" id="MobiDB-lite"/>
    </source>
</evidence>
<dbReference type="EMBL" id="CP012390">
    <property type="protein sequence ID" value="ALE19336.1"/>
    <property type="molecule type" value="Genomic_DNA"/>
</dbReference>
<dbReference type="RefSeq" id="WP_053962405.1">
    <property type="nucleotide sequence ID" value="NZ_CP012390.1"/>
</dbReference>
<keyword evidence="2" id="KW-0732">Signal</keyword>
<organism evidence="3 4">
    <name type="scientific">Lawsonella clevelandensis</name>
    <dbReference type="NCBI Taxonomy" id="1528099"/>
    <lineage>
        <taxon>Bacteria</taxon>
        <taxon>Bacillati</taxon>
        <taxon>Actinomycetota</taxon>
        <taxon>Actinomycetes</taxon>
        <taxon>Mycobacteriales</taxon>
        <taxon>Lawsonellaceae</taxon>
        <taxon>Lawsonella</taxon>
    </lineage>
</organism>
<dbReference type="AlphaFoldDB" id="A0A0M4N0C8"/>
<evidence type="ECO:0000313" key="3">
    <source>
        <dbReference type="EMBL" id="ALE19336.1"/>
    </source>
</evidence>
<dbReference type="Proteomes" id="UP000068137">
    <property type="component" value="Chromosome"/>
</dbReference>
<protein>
    <submittedName>
        <fullName evidence="3">Uncharacterized protein</fullName>
    </submittedName>
</protein>
<feature type="compositionally biased region" description="Basic and acidic residues" evidence="1">
    <location>
        <begin position="746"/>
        <end position="756"/>
    </location>
</feature>
<proteinExistence type="predicted"/>
<feature type="region of interest" description="Disordered" evidence="1">
    <location>
        <begin position="746"/>
        <end position="829"/>
    </location>
</feature>
<feature type="compositionally biased region" description="Low complexity" evidence="1">
    <location>
        <begin position="807"/>
        <end position="829"/>
    </location>
</feature>
<evidence type="ECO:0000256" key="2">
    <source>
        <dbReference type="SAM" id="SignalP"/>
    </source>
</evidence>
<accession>A0A0M4N0C8</accession>